<organism evidence="3 4">
    <name type="scientific">Babesia microti (strain RI)</name>
    <dbReference type="NCBI Taxonomy" id="1133968"/>
    <lineage>
        <taxon>Eukaryota</taxon>
        <taxon>Sar</taxon>
        <taxon>Alveolata</taxon>
        <taxon>Apicomplexa</taxon>
        <taxon>Aconoidasida</taxon>
        <taxon>Piroplasmida</taxon>
        <taxon>Babesiidae</taxon>
        <taxon>Babesia</taxon>
    </lineage>
</organism>
<feature type="compositionally biased region" description="Basic and acidic residues" evidence="2">
    <location>
        <begin position="527"/>
        <end position="539"/>
    </location>
</feature>
<feature type="coiled-coil region" evidence="1">
    <location>
        <begin position="126"/>
        <end position="170"/>
    </location>
</feature>
<dbReference type="AlphaFoldDB" id="I7IQ39"/>
<protein>
    <submittedName>
        <fullName evidence="3">Uncharacterized protein</fullName>
    </submittedName>
</protein>
<evidence type="ECO:0000313" key="3">
    <source>
        <dbReference type="EMBL" id="CCF73465.1"/>
    </source>
</evidence>
<sequence length="539" mass="64317">MVLPKWTRLLDRSKRQTFTQTPTPTDHLDSSLGVIDCNCKARKQVEKYYRYIGKRLDQLEYDRCQLLSEQNEINSRESQLSRSIWHLRVRERELDDYCAYLNDKRQSIDSIYNKCEVLETQINDRFEEYNNMQKDLKKKLDELDQRQNNLALKEQQIERISRDIEMRERELSIHQGKVYQERDNYQRMAAEAQQNSNNRSVQQCLMDIEHERRKLEMDRHNFSQYYESIMEEIDRKWRKLNKINDAYRDKEEDILIKEKQLLSNRENIQQAWNEIEEARIDIMKQKELLKRKTIAAEAAASAAMQNSISLQQQKQQVVNDDSTIDRRNESNRPYPSDRAVINDMYDPVYKETPRGRYRGDLNRQTNQDRDDQYRILREETSAIDPRIQIQLQEKMSDITKLVEDIKQETSLLAMEKYSLQGQKKQFELEKAINERELAAKEQHLLNLEQSLRKNDLIDQATPTTINGQLNGYYGDKMRLGDSSTRFTDVDRDIGGFFLDKSTENYPSSKRLNTRAIDLRNSTNNPRDTMRDIRDYGKVR</sequence>
<evidence type="ECO:0000313" key="4">
    <source>
        <dbReference type="Proteomes" id="UP000002899"/>
    </source>
</evidence>
<feature type="region of interest" description="Disordered" evidence="2">
    <location>
        <begin position="349"/>
        <end position="368"/>
    </location>
</feature>
<keyword evidence="1" id="KW-0175">Coiled coil</keyword>
<dbReference type="OMA" id="EARIDIM"/>
<dbReference type="RefSeq" id="XP_012648074.1">
    <property type="nucleotide sequence ID" value="XM_012792620.1"/>
</dbReference>
<dbReference type="GeneID" id="24424091"/>
<gene>
    <name evidence="3" type="ORF">BMR1_02g01520</name>
</gene>
<feature type="region of interest" description="Disordered" evidence="2">
    <location>
        <begin position="306"/>
        <end position="338"/>
    </location>
</feature>
<name>I7IQ39_BABMR</name>
<keyword evidence="4" id="KW-1185">Reference proteome</keyword>
<dbReference type="EMBL" id="FO082872">
    <property type="protein sequence ID" value="CCF73465.1"/>
    <property type="molecule type" value="Genomic_DNA"/>
</dbReference>
<dbReference type="VEuPathDB" id="PiroplasmaDB:BMR1_02g01520"/>
<evidence type="ECO:0000256" key="2">
    <source>
        <dbReference type="SAM" id="MobiDB-lite"/>
    </source>
</evidence>
<dbReference type="Proteomes" id="UP000002899">
    <property type="component" value="Chromosome II"/>
</dbReference>
<reference evidence="3 4" key="2">
    <citation type="journal article" date="2013" name="PLoS ONE">
        <title>Whole genome mapping and re-organization of the nuclear and mitochondrial genomes of Babesia microti isolates.</title>
        <authorList>
            <person name="Cornillot E."/>
            <person name="Dassouli A."/>
            <person name="Garg A."/>
            <person name="Pachikara N."/>
            <person name="Randazzo S."/>
            <person name="Depoix D."/>
            <person name="Carcy B."/>
            <person name="Delbecq S."/>
            <person name="Frutos R."/>
            <person name="Silva J.C."/>
            <person name="Sutton R."/>
            <person name="Krause P.J."/>
            <person name="Mamoun C.B."/>
        </authorList>
    </citation>
    <scope>NUCLEOTIDE SEQUENCE [LARGE SCALE GENOMIC DNA]</scope>
    <source>
        <strain evidence="3 4">RI</strain>
    </source>
</reference>
<accession>I7IQ39</accession>
<evidence type="ECO:0000256" key="1">
    <source>
        <dbReference type="SAM" id="Coils"/>
    </source>
</evidence>
<reference evidence="3 4" key="3">
    <citation type="journal article" date="2016" name="Sci. Rep.">
        <title>Genome-wide diversity and gene expression profiling of Babesia microti isolates identify polymorphic genes that mediate host-pathogen interactions.</title>
        <authorList>
            <person name="Silva J.C."/>
            <person name="Cornillot E."/>
            <person name="McCracken C."/>
            <person name="Usmani-Brown S."/>
            <person name="Dwivedi A."/>
            <person name="Ifeonu O.O."/>
            <person name="Crabtree J."/>
            <person name="Gotia H.T."/>
            <person name="Virji A.Z."/>
            <person name="Reynes C."/>
            <person name="Colinge J."/>
            <person name="Kumar V."/>
            <person name="Lawres L."/>
            <person name="Pazzi J.E."/>
            <person name="Pablo J.V."/>
            <person name="Hung C."/>
            <person name="Brancato J."/>
            <person name="Kumari P."/>
            <person name="Orvis J."/>
            <person name="Tretina K."/>
            <person name="Chibucos M."/>
            <person name="Ott S."/>
            <person name="Sadzewicz L."/>
            <person name="Sengamalay N."/>
            <person name="Shetty A.C."/>
            <person name="Su Q."/>
            <person name="Tallon L."/>
            <person name="Fraser C.M."/>
            <person name="Frutos R."/>
            <person name="Molina D.M."/>
            <person name="Krause P.J."/>
            <person name="Ben Mamoun C."/>
        </authorList>
    </citation>
    <scope>NUCLEOTIDE SEQUENCE [LARGE SCALE GENOMIC DNA]</scope>
    <source>
        <strain evidence="3 4">RI</strain>
    </source>
</reference>
<feature type="region of interest" description="Disordered" evidence="2">
    <location>
        <begin position="518"/>
        <end position="539"/>
    </location>
</feature>
<proteinExistence type="predicted"/>
<dbReference type="KEGG" id="bmic:BMR1_02g01520"/>
<reference evidence="3 4" key="1">
    <citation type="journal article" date="2012" name="Nucleic Acids Res.">
        <title>Sequencing of the smallest Apicomplexan genome from the human pathogen Babesia microti.</title>
        <authorList>
            <person name="Cornillot E."/>
            <person name="Hadj-Kaddour K."/>
            <person name="Dassouli A."/>
            <person name="Noel B."/>
            <person name="Ranwez V."/>
            <person name="Vacherie B."/>
            <person name="Augagneur Y."/>
            <person name="Bres V."/>
            <person name="Duclos A."/>
            <person name="Randazzo S."/>
            <person name="Carcy B."/>
            <person name="Debierre-Grockiego F."/>
            <person name="Delbecq S."/>
            <person name="Moubri-Menage K."/>
            <person name="Shams-Eldin H."/>
            <person name="Usmani-Brown S."/>
            <person name="Bringaud F."/>
            <person name="Wincker P."/>
            <person name="Vivares C.P."/>
            <person name="Schwarz R.T."/>
            <person name="Schetters T.P."/>
            <person name="Krause P.J."/>
            <person name="Gorenflot A."/>
            <person name="Berry V."/>
            <person name="Barbe V."/>
            <person name="Ben Mamoun C."/>
        </authorList>
    </citation>
    <scope>NUCLEOTIDE SEQUENCE [LARGE SCALE GENOMIC DNA]</scope>
    <source>
        <strain evidence="3 4">RI</strain>
    </source>
</reference>